<proteinExistence type="predicted"/>
<evidence type="ECO:0000256" key="1">
    <source>
        <dbReference type="SAM" id="MobiDB-lite"/>
    </source>
</evidence>
<feature type="compositionally biased region" description="Basic and acidic residues" evidence="1">
    <location>
        <begin position="43"/>
        <end position="55"/>
    </location>
</feature>
<sequence>MREAVEQYVDEWTVAITDVTPTVRQVRDLLTACNHLAATAHLPAEHADPPPDRLRNQISASPNHPATATSNATQRALSAADQCASRRLCLVAWSTRVACSR</sequence>
<comment type="caution">
    <text evidence="2">The sequence shown here is derived from an EMBL/GenBank/DDBJ whole genome shotgun (WGS) entry which is preliminary data.</text>
</comment>
<feature type="region of interest" description="Disordered" evidence="1">
    <location>
        <begin position="41"/>
        <end position="73"/>
    </location>
</feature>
<dbReference type="Pfam" id="PF14124">
    <property type="entry name" value="DUF4291"/>
    <property type="match status" value="1"/>
</dbReference>
<organism evidence="2 3">
    <name type="scientific">Paractinoplanes globisporus</name>
    <dbReference type="NCBI Taxonomy" id="113565"/>
    <lineage>
        <taxon>Bacteria</taxon>
        <taxon>Bacillati</taxon>
        <taxon>Actinomycetota</taxon>
        <taxon>Actinomycetes</taxon>
        <taxon>Micromonosporales</taxon>
        <taxon>Micromonosporaceae</taxon>
        <taxon>Paractinoplanes</taxon>
    </lineage>
</organism>
<dbReference type="EMBL" id="JBIAZU010000006">
    <property type="protein sequence ID" value="MFF5294494.1"/>
    <property type="molecule type" value="Genomic_DNA"/>
</dbReference>
<dbReference type="Proteomes" id="UP001602245">
    <property type="component" value="Unassembled WGS sequence"/>
</dbReference>
<protein>
    <submittedName>
        <fullName evidence="2">DUF4291 family protein</fullName>
    </submittedName>
</protein>
<dbReference type="RefSeq" id="WP_369076494.1">
    <property type="nucleotide sequence ID" value="NZ_JBIAZU010000006.1"/>
</dbReference>
<reference evidence="2 3" key="1">
    <citation type="submission" date="2024-10" db="EMBL/GenBank/DDBJ databases">
        <title>The Natural Products Discovery Center: Release of the First 8490 Sequenced Strains for Exploring Actinobacteria Biosynthetic Diversity.</title>
        <authorList>
            <person name="Kalkreuter E."/>
            <person name="Kautsar S.A."/>
            <person name="Yang D."/>
            <person name="Bader C.D."/>
            <person name="Teijaro C.N."/>
            <person name="Fluegel L."/>
            <person name="Davis C.M."/>
            <person name="Simpson J.R."/>
            <person name="Lauterbach L."/>
            <person name="Steele A.D."/>
            <person name="Gui C."/>
            <person name="Meng S."/>
            <person name="Li G."/>
            <person name="Viehrig K."/>
            <person name="Ye F."/>
            <person name="Su P."/>
            <person name="Kiefer A.F."/>
            <person name="Nichols A."/>
            <person name="Cepeda A.J."/>
            <person name="Yan W."/>
            <person name="Fan B."/>
            <person name="Jiang Y."/>
            <person name="Adhikari A."/>
            <person name="Zheng C.-J."/>
            <person name="Schuster L."/>
            <person name="Cowan T.M."/>
            <person name="Smanski M.J."/>
            <person name="Chevrette M.G."/>
            <person name="De Carvalho L.P.S."/>
            <person name="Shen B."/>
        </authorList>
    </citation>
    <scope>NUCLEOTIDE SEQUENCE [LARGE SCALE GENOMIC DNA]</scope>
    <source>
        <strain evidence="2 3">NPDC000087</strain>
    </source>
</reference>
<evidence type="ECO:0000313" key="2">
    <source>
        <dbReference type="EMBL" id="MFF5294494.1"/>
    </source>
</evidence>
<name>A0ABW6WPE5_9ACTN</name>
<feature type="compositionally biased region" description="Polar residues" evidence="1">
    <location>
        <begin position="56"/>
        <end position="73"/>
    </location>
</feature>
<keyword evidence="3" id="KW-1185">Reference proteome</keyword>
<accession>A0ABW6WPE5</accession>
<gene>
    <name evidence="2" type="ORF">ACFY35_34075</name>
</gene>
<evidence type="ECO:0000313" key="3">
    <source>
        <dbReference type="Proteomes" id="UP001602245"/>
    </source>
</evidence>
<dbReference type="InterPro" id="IPR025633">
    <property type="entry name" value="DUF4291"/>
</dbReference>